<dbReference type="InterPro" id="IPR011990">
    <property type="entry name" value="TPR-like_helical_dom_sf"/>
</dbReference>
<proteinExistence type="predicted"/>
<evidence type="ECO:0000256" key="1">
    <source>
        <dbReference type="SAM" id="MobiDB-lite"/>
    </source>
</evidence>
<feature type="region of interest" description="Disordered" evidence="1">
    <location>
        <begin position="1"/>
        <end position="47"/>
    </location>
</feature>
<evidence type="ECO:0000313" key="2">
    <source>
        <dbReference type="EMBL" id="KAJ7191358.1"/>
    </source>
</evidence>
<sequence>MADNFEHGTSAAASTVDDEDGWISAESPDILGQNEESSQDADNEYYSSAAEEFDTLDWENPDLIPKMQKHITQMPPEHPNMGLYQAVLGQNFGMRYRQTGHLKDLEAALQADREAVDLTPPEHPDRADRLQKRYRRLGELKDLEAALHTNQEAVDLTPPEHSNRANGPKSLAISFMDHYHRLGDLKDLEAALHLNQTAVDLTALEVWNILIGQADSKIWGCRLQNLATSFGDRYQRFGDLEDLEAAPCTNQEAVDLTPPEHPDRADRLQSLAISVGPKV</sequence>
<dbReference type="AlphaFoldDB" id="A0AAD6UVP0"/>
<gene>
    <name evidence="2" type="ORF">GGX14DRAFT_407294</name>
</gene>
<evidence type="ECO:0008006" key="4">
    <source>
        <dbReference type="Google" id="ProtNLM"/>
    </source>
</evidence>
<accession>A0AAD6UVP0</accession>
<protein>
    <recommendedName>
        <fullName evidence="4">TPR-like protein</fullName>
    </recommendedName>
</protein>
<dbReference type="Gene3D" id="1.25.40.10">
    <property type="entry name" value="Tetratricopeptide repeat domain"/>
    <property type="match status" value="1"/>
</dbReference>
<dbReference type="Proteomes" id="UP001219525">
    <property type="component" value="Unassembled WGS sequence"/>
</dbReference>
<reference evidence="2" key="1">
    <citation type="submission" date="2023-03" db="EMBL/GenBank/DDBJ databases">
        <title>Massive genome expansion in bonnet fungi (Mycena s.s.) driven by repeated elements and novel gene families across ecological guilds.</title>
        <authorList>
            <consortium name="Lawrence Berkeley National Laboratory"/>
            <person name="Harder C.B."/>
            <person name="Miyauchi S."/>
            <person name="Viragh M."/>
            <person name="Kuo A."/>
            <person name="Thoen E."/>
            <person name="Andreopoulos B."/>
            <person name="Lu D."/>
            <person name="Skrede I."/>
            <person name="Drula E."/>
            <person name="Henrissat B."/>
            <person name="Morin E."/>
            <person name="Kohler A."/>
            <person name="Barry K."/>
            <person name="LaButti K."/>
            <person name="Morin E."/>
            <person name="Salamov A."/>
            <person name="Lipzen A."/>
            <person name="Mereny Z."/>
            <person name="Hegedus B."/>
            <person name="Baldrian P."/>
            <person name="Stursova M."/>
            <person name="Weitz H."/>
            <person name="Taylor A."/>
            <person name="Grigoriev I.V."/>
            <person name="Nagy L.G."/>
            <person name="Martin F."/>
            <person name="Kauserud H."/>
        </authorList>
    </citation>
    <scope>NUCLEOTIDE SEQUENCE</scope>
    <source>
        <strain evidence="2">9144</strain>
    </source>
</reference>
<comment type="caution">
    <text evidence="2">The sequence shown here is derived from an EMBL/GenBank/DDBJ whole genome shotgun (WGS) entry which is preliminary data.</text>
</comment>
<name>A0AAD6UVP0_9AGAR</name>
<keyword evidence="3" id="KW-1185">Reference proteome</keyword>
<evidence type="ECO:0000313" key="3">
    <source>
        <dbReference type="Proteomes" id="UP001219525"/>
    </source>
</evidence>
<dbReference type="EMBL" id="JARJCW010000134">
    <property type="protein sequence ID" value="KAJ7191358.1"/>
    <property type="molecule type" value="Genomic_DNA"/>
</dbReference>
<organism evidence="2 3">
    <name type="scientific">Mycena pura</name>
    <dbReference type="NCBI Taxonomy" id="153505"/>
    <lineage>
        <taxon>Eukaryota</taxon>
        <taxon>Fungi</taxon>
        <taxon>Dikarya</taxon>
        <taxon>Basidiomycota</taxon>
        <taxon>Agaricomycotina</taxon>
        <taxon>Agaricomycetes</taxon>
        <taxon>Agaricomycetidae</taxon>
        <taxon>Agaricales</taxon>
        <taxon>Marasmiineae</taxon>
        <taxon>Mycenaceae</taxon>
        <taxon>Mycena</taxon>
    </lineage>
</organism>